<dbReference type="EMBL" id="QREG01000027">
    <property type="protein sequence ID" value="RED93000.1"/>
    <property type="molecule type" value="Genomic_DNA"/>
</dbReference>
<keyword evidence="1" id="KW-0472">Membrane</keyword>
<sequence>MIWNPINLIFYFFYKPNTRHFKQRSFAIYLGVLGALLLFNFLTAFSLLLINQLYEFQTSELDWTLEVSMISVSLIVILNIISKKRYDRIIDRFDNETPSQRTRRVLLTAGFGFLLVIVFYANLFQLIE</sequence>
<dbReference type="AlphaFoldDB" id="A0A3D9KY12"/>
<evidence type="ECO:0000313" key="3">
    <source>
        <dbReference type="Proteomes" id="UP000256779"/>
    </source>
</evidence>
<dbReference type="Proteomes" id="UP000256779">
    <property type="component" value="Unassembled WGS sequence"/>
</dbReference>
<proteinExistence type="predicted"/>
<reference evidence="2 3" key="1">
    <citation type="submission" date="2018-07" db="EMBL/GenBank/DDBJ databases">
        <title>Genomic Encyclopedia of Type Strains, Phase IV (KMG-IV): sequencing the most valuable type-strain genomes for metagenomic binning, comparative biology and taxonomic classification.</title>
        <authorList>
            <person name="Goeker M."/>
        </authorList>
    </citation>
    <scope>NUCLEOTIDE SEQUENCE [LARGE SCALE GENOMIC DNA]</scope>
    <source>
        <strain evidence="2 3">DSM 4134</strain>
    </source>
</reference>
<feature type="transmembrane region" description="Helical" evidence="1">
    <location>
        <begin position="105"/>
        <end position="127"/>
    </location>
</feature>
<comment type="caution">
    <text evidence="2">The sequence shown here is derived from an EMBL/GenBank/DDBJ whole genome shotgun (WGS) entry which is preliminary data.</text>
</comment>
<name>A0A3D9KY12_MARFU</name>
<organism evidence="2 3">
    <name type="scientific">Marinoscillum furvescens DSM 4134</name>
    <dbReference type="NCBI Taxonomy" id="1122208"/>
    <lineage>
        <taxon>Bacteria</taxon>
        <taxon>Pseudomonadati</taxon>
        <taxon>Bacteroidota</taxon>
        <taxon>Cytophagia</taxon>
        <taxon>Cytophagales</taxon>
        <taxon>Reichenbachiellaceae</taxon>
        <taxon>Marinoscillum</taxon>
    </lineage>
</organism>
<feature type="transmembrane region" description="Helical" evidence="1">
    <location>
        <begin position="63"/>
        <end position="82"/>
    </location>
</feature>
<accession>A0A3D9KY12</accession>
<feature type="transmembrane region" description="Helical" evidence="1">
    <location>
        <begin position="26"/>
        <end position="51"/>
    </location>
</feature>
<keyword evidence="1" id="KW-1133">Transmembrane helix</keyword>
<gene>
    <name evidence="2" type="ORF">C7460_12724</name>
</gene>
<keyword evidence="1" id="KW-0812">Transmembrane</keyword>
<keyword evidence="3" id="KW-1185">Reference proteome</keyword>
<evidence type="ECO:0000256" key="1">
    <source>
        <dbReference type="SAM" id="Phobius"/>
    </source>
</evidence>
<evidence type="ECO:0000313" key="2">
    <source>
        <dbReference type="EMBL" id="RED93000.1"/>
    </source>
</evidence>
<protein>
    <submittedName>
        <fullName evidence="2">Uncharacterized protein</fullName>
    </submittedName>
</protein>